<organism evidence="1">
    <name type="scientific">Anguilla anguilla</name>
    <name type="common">European freshwater eel</name>
    <name type="synonym">Muraena anguilla</name>
    <dbReference type="NCBI Taxonomy" id="7936"/>
    <lineage>
        <taxon>Eukaryota</taxon>
        <taxon>Metazoa</taxon>
        <taxon>Chordata</taxon>
        <taxon>Craniata</taxon>
        <taxon>Vertebrata</taxon>
        <taxon>Euteleostomi</taxon>
        <taxon>Actinopterygii</taxon>
        <taxon>Neopterygii</taxon>
        <taxon>Teleostei</taxon>
        <taxon>Anguilliformes</taxon>
        <taxon>Anguillidae</taxon>
        <taxon>Anguilla</taxon>
    </lineage>
</organism>
<name>A0A0E9VVJ2_ANGAN</name>
<accession>A0A0E9VVJ2</accession>
<proteinExistence type="predicted"/>
<reference evidence="1" key="2">
    <citation type="journal article" date="2015" name="Fish Shellfish Immunol.">
        <title>Early steps in the European eel (Anguilla anguilla)-Vibrio vulnificus interaction in the gills: Role of the RtxA13 toxin.</title>
        <authorList>
            <person name="Callol A."/>
            <person name="Pajuelo D."/>
            <person name="Ebbesson L."/>
            <person name="Teles M."/>
            <person name="MacKenzie S."/>
            <person name="Amaro C."/>
        </authorList>
    </citation>
    <scope>NUCLEOTIDE SEQUENCE</scope>
</reference>
<dbReference type="AlphaFoldDB" id="A0A0E9VVJ2"/>
<reference evidence="1" key="1">
    <citation type="submission" date="2014-11" db="EMBL/GenBank/DDBJ databases">
        <authorList>
            <person name="Amaro Gonzalez C."/>
        </authorList>
    </citation>
    <scope>NUCLEOTIDE SEQUENCE</scope>
</reference>
<sequence>MQKIFSTAIHEIWCWGWEGNSSQNGLRIDNTNTLWIRTRFRFS</sequence>
<protein>
    <submittedName>
        <fullName evidence="1">Uncharacterized protein</fullName>
    </submittedName>
</protein>
<evidence type="ECO:0000313" key="1">
    <source>
        <dbReference type="EMBL" id="JAH81320.1"/>
    </source>
</evidence>
<dbReference type="EMBL" id="GBXM01027257">
    <property type="protein sequence ID" value="JAH81320.1"/>
    <property type="molecule type" value="Transcribed_RNA"/>
</dbReference>